<feature type="domain" description="HTH araC/xylS-type" evidence="4">
    <location>
        <begin position="196"/>
        <end position="294"/>
    </location>
</feature>
<dbReference type="Pfam" id="PF12833">
    <property type="entry name" value="HTH_18"/>
    <property type="match status" value="1"/>
</dbReference>
<evidence type="ECO:0000313" key="5">
    <source>
        <dbReference type="EMBL" id="GAC18346.1"/>
    </source>
</evidence>
<dbReference type="STRING" id="493475.GARC_1371"/>
<keyword evidence="6" id="KW-1185">Reference proteome</keyword>
<keyword evidence="3" id="KW-0804">Transcription</keyword>
<dbReference type="Proteomes" id="UP000006327">
    <property type="component" value="Unassembled WGS sequence"/>
</dbReference>
<keyword evidence="2" id="KW-0238">DNA-binding</keyword>
<dbReference type="SMART" id="SM00342">
    <property type="entry name" value="HTH_ARAC"/>
    <property type="match status" value="1"/>
</dbReference>
<gene>
    <name evidence="5" type="ORF">GARC_1371</name>
</gene>
<dbReference type="Gene3D" id="1.10.10.60">
    <property type="entry name" value="Homeodomain-like"/>
    <property type="match status" value="2"/>
</dbReference>
<dbReference type="InterPro" id="IPR009057">
    <property type="entry name" value="Homeodomain-like_sf"/>
</dbReference>
<dbReference type="AlphaFoldDB" id="K6Y347"/>
<sequence length="299" mass="32866">MDVLNQLFSTFKVSSEIFHNGQYCGSWALDTSGLHYMNFHIVSHGECYLTVGDDPQIHNLEEGDMMLFPRDIKHCISNDNTFSQNVNTGLSLDFREGKLEGGTGLICGYFAHKHPLFSNITEFLPNIVLLKKTSLNSSNSSLPFLIAALLQESLSGKPGAELVMNKIAEALLAIVLRQSLPADKGIIAALLNPKLAPVVQAIHGSPAKNWTVDAMAEMVFLSRAGFSNLFKSVLKQTPMDYVTQWRMSIAYRMLADEKNTTLETALAVGYDNESSFSKAFKRILGVSPGSVRTDAKVLT</sequence>
<organism evidence="5 6">
    <name type="scientific">Paraglaciecola arctica BSs20135</name>
    <dbReference type="NCBI Taxonomy" id="493475"/>
    <lineage>
        <taxon>Bacteria</taxon>
        <taxon>Pseudomonadati</taxon>
        <taxon>Pseudomonadota</taxon>
        <taxon>Gammaproteobacteria</taxon>
        <taxon>Alteromonadales</taxon>
        <taxon>Alteromonadaceae</taxon>
        <taxon>Paraglaciecola</taxon>
    </lineage>
</organism>
<dbReference type="PROSITE" id="PS01124">
    <property type="entry name" value="HTH_ARAC_FAMILY_2"/>
    <property type="match status" value="1"/>
</dbReference>
<dbReference type="InterPro" id="IPR011051">
    <property type="entry name" value="RmlC_Cupin_sf"/>
</dbReference>
<dbReference type="SUPFAM" id="SSF46689">
    <property type="entry name" value="Homeodomain-like"/>
    <property type="match status" value="2"/>
</dbReference>
<evidence type="ECO:0000256" key="3">
    <source>
        <dbReference type="ARBA" id="ARBA00023163"/>
    </source>
</evidence>
<evidence type="ECO:0000259" key="4">
    <source>
        <dbReference type="PROSITE" id="PS01124"/>
    </source>
</evidence>
<dbReference type="RefSeq" id="WP_007618068.1">
    <property type="nucleotide sequence ID" value="NZ_BAEO01000015.1"/>
</dbReference>
<reference evidence="5 6" key="1">
    <citation type="journal article" date="2017" name="Antonie Van Leeuwenhoek">
        <title>Rhizobium rhizosphaerae sp. nov., a novel species isolated from rice rhizosphere.</title>
        <authorList>
            <person name="Zhao J.J."/>
            <person name="Zhang J."/>
            <person name="Zhang R.J."/>
            <person name="Zhang C.W."/>
            <person name="Yin H.Q."/>
            <person name="Zhang X.X."/>
        </authorList>
    </citation>
    <scope>NUCLEOTIDE SEQUENCE [LARGE SCALE GENOMIC DNA]</scope>
    <source>
        <strain evidence="5 6">BSs20135</strain>
    </source>
</reference>
<dbReference type="PANTHER" id="PTHR46796:SF7">
    <property type="entry name" value="ARAC FAMILY TRANSCRIPTIONAL REGULATOR"/>
    <property type="match status" value="1"/>
</dbReference>
<evidence type="ECO:0000256" key="1">
    <source>
        <dbReference type="ARBA" id="ARBA00023015"/>
    </source>
</evidence>
<dbReference type="GO" id="GO:0003700">
    <property type="term" value="F:DNA-binding transcription factor activity"/>
    <property type="evidence" value="ECO:0007669"/>
    <property type="project" value="InterPro"/>
</dbReference>
<dbReference type="PANTHER" id="PTHR46796">
    <property type="entry name" value="HTH-TYPE TRANSCRIPTIONAL ACTIVATOR RHAS-RELATED"/>
    <property type="match status" value="1"/>
</dbReference>
<dbReference type="EMBL" id="BAEO01000015">
    <property type="protein sequence ID" value="GAC18346.1"/>
    <property type="molecule type" value="Genomic_DNA"/>
</dbReference>
<dbReference type="InterPro" id="IPR032783">
    <property type="entry name" value="AraC_lig"/>
</dbReference>
<comment type="caution">
    <text evidence="5">The sequence shown here is derived from an EMBL/GenBank/DDBJ whole genome shotgun (WGS) entry which is preliminary data.</text>
</comment>
<evidence type="ECO:0000256" key="2">
    <source>
        <dbReference type="ARBA" id="ARBA00023125"/>
    </source>
</evidence>
<proteinExistence type="predicted"/>
<dbReference type="GO" id="GO:0043565">
    <property type="term" value="F:sequence-specific DNA binding"/>
    <property type="evidence" value="ECO:0007669"/>
    <property type="project" value="InterPro"/>
</dbReference>
<dbReference type="OrthoDB" id="9783876at2"/>
<dbReference type="InterPro" id="IPR050204">
    <property type="entry name" value="AraC_XylS_family_regulators"/>
</dbReference>
<protein>
    <submittedName>
        <fullName evidence="5">AraC family transcriptional regulator</fullName>
    </submittedName>
</protein>
<name>K6Y347_9ALTE</name>
<evidence type="ECO:0000313" key="6">
    <source>
        <dbReference type="Proteomes" id="UP000006327"/>
    </source>
</evidence>
<dbReference type="SUPFAM" id="SSF51182">
    <property type="entry name" value="RmlC-like cupins"/>
    <property type="match status" value="1"/>
</dbReference>
<dbReference type="InterPro" id="IPR018060">
    <property type="entry name" value="HTH_AraC"/>
</dbReference>
<dbReference type="Pfam" id="PF12852">
    <property type="entry name" value="Cupin_6"/>
    <property type="match status" value="1"/>
</dbReference>
<keyword evidence="1" id="KW-0805">Transcription regulation</keyword>
<dbReference type="eggNOG" id="COG2207">
    <property type="taxonomic scope" value="Bacteria"/>
</dbReference>
<accession>K6Y347</accession>